<proteinExistence type="predicted"/>
<accession>A0A091H988</accession>
<feature type="region of interest" description="Disordered" evidence="1">
    <location>
        <begin position="1"/>
        <end position="71"/>
    </location>
</feature>
<reference evidence="2 3" key="1">
    <citation type="submission" date="2014-04" db="EMBL/GenBank/DDBJ databases">
        <title>Genome evolution of avian class.</title>
        <authorList>
            <person name="Zhang G."/>
            <person name="Li C."/>
        </authorList>
    </citation>
    <scope>NUCLEOTIDE SEQUENCE [LARGE SCALE GENOMIC DNA]</scope>
    <source>
        <strain evidence="2">BGI_N320</strain>
    </source>
</reference>
<evidence type="ECO:0000313" key="3">
    <source>
        <dbReference type="Proteomes" id="UP000054064"/>
    </source>
</evidence>
<protein>
    <submittedName>
        <fullName evidence="2">Uncharacterized protein</fullName>
    </submittedName>
</protein>
<feature type="compositionally biased region" description="Basic and acidic residues" evidence="1">
    <location>
        <begin position="53"/>
        <end position="64"/>
    </location>
</feature>
<name>A0A091H988_BUCRH</name>
<dbReference type="Proteomes" id="UP000054064">
    <property type="component" value="Unassembled WGS sequence"/>
</dbReference>
<sequence length="71" mass="7767">MTELRKMKFDLPPPAKPEEFPRKPLGLELSLNPVAVKGNMTANGQNGRVGDQPPDREPQPHRGPEVPGETA</sequence>
<evidence type="ECO:0000256" key="1">
    <source>
        <dbReference type="SAM" id="MobiDB-lite"/>
    </source>
</evidence>
<gene>
    <name evidence="2" type="ORF">N320_05956</name>
</gene>
<feature type="non-terminal residue" evidence="2">
    <location>
        <position position="71"/>
    </location>
</feature>
<dbReference type="EMBL" id="KL526168">
    <property type="protein sequence ID" value="KFO91265.1"/>
    <property type="molecule type" value="Genomic_DNA"/>
</dbReference>
<keyword evidence="3" id="KW-1185">Reference proteome</keyword>
<dbReference type="AlphaFoldDB" id="A0A091H988"/>
<evidence type="ECO:0000313" key="2">
    <source>
        <dbReference type="EMBL" id="KFO91265.1"/>
    </source>
</evidence>
<organism evidence="2 3">
    <name type="scientific">Buceros rhinoceros silvestris</name>
    <dbReference type="NCBI Taxonomy" id="175836"/>
    <lineage>
        <taxon>Eukaryota</taxon>
        <taxon>Metazoa</taxon>
        <taxon>Chordata</taxon>
        <taxon>Craniata</taxon>
        <taxon>Vertebrata</taxon>
        <taxon>Euteleostomi</taxon>
        <taxon>Archelosauria</taxon>
        <taxon>Archosauria</taxon>
        <taxon>Dinosauria</taxon>
        <taxon>Saurischia</taxon>
        <taxon>Theropoda</taxon>
        <taxon>Coelurosauria</taxon>
        <taxon>Aves</taxon>
        <taxon>Neognathae</taxon>
        <taxon>Neoaves</taxon>
        <taxon>Telluraves</taxon>
        <taxon>Coraciimorphae</taxon>
        <taxon>Bucerotiformes</taxon>
        <taxon>Bucerotidae</taxon>
        <taxon>Buceros</taxon>
    </lineage>
</organism>